<evidence type="ECO:0000256" key="1">
    <source>
        <dbReference type="SAM" id="MobiDB-lite"/>
    </source>
</evidence>
<evidence type="ECO:0000313" key="2">
    <source>
        <dbReference type="EMBL" id="CAF2317692.1"/>
    </source>
</evidence>
<gene>
    <name evidence="2" type="ORF">DARMORV10_A10P06910.1</name>
</gene>
<dbReference type="EMBL" id="HG994364">
    <property type="protein sequence ID" value="CAF2317692.1"/>
    <property type="molecule type" value="Genomic_DNA"/>
</dbReference>
<reference evidence="2" key="1">
    <citation type="submission" date="2021-01" db="EMBL/GenBank/DDBJ databases">
        <authorList>
            <consortium name="Genoscope - CEA"/>
            <person name="William W."/>
        </authorList>
    </citation>
    <scope>NUCLEOTIDE SEQUENCE</scope>
</reference>
<name>A0A817B385_BRANA</name>
<dbReference type="AlphaFoldDB" id="A0A817B385"/>
<feature type="region of interest" description="Disordered" evidence="1">
    <location>
        <begin position="1"/>
        <end position="39"/>
    </location>
</feature>
<feature type="compositionally biased region" description="Polar residues" evidence="1">
    <location>
        <begin position="11"/>
        <end position="28"/>
    </location>
</feature>
<protein>
    <submittedName>
        <fullName evidence="2">(rape) hypothetical protein</fullName>
    </submittedName>
</protein>
<organism evidence="2">
    <name type="scientific">Brassica napus</name>
    <name type="common">Rape</name>
    <dbReference type="NCBI Taxonomy" id="3708"/>
    <lineage>
        <taxon>Eukaryota</taxon>
        <taxon>Viridiplantae</taxon>
        <taxon>Streptophyta</taxon>
        <taxon>Embryophyta</taxon>
        <taxon>Tracheophyta</taxon>
        <taxon>Spermatophyta</taxon>
        <taxon>Magnoliopsida</taxon>
        <taxon>eudicotyledons</taxon>
        <taxon>Gunneridae</taxon>
        <taxon>Pentapetalae</taxon>
        <taxon>rosids</taxon>
        <taxon>malvids</taxon>
        <taxon>Brassicales</taxon>
        <taxon>Brassicaceae</taxon>
        <taxon>Brassiceae</taxon>
        <taxon>Brassica</taxon>
    </lineage>
</organism>
<sequence length="39" mass="4701">MKKNQKVVPNESRQSLLESGNRTQLQKNQNREFKEQEKQ</sequence>
<dbReference type="Proteomes" id="UP001295469">
    <property type="component" value="Chromosome A10"/>
</dbReference>
<accession>A0A817B385</accession>
<proteinExistence type="predicted"/>
<feature type="compositionally biased region" description="Basic and acidic residues" evidence="1">
    <location>
        <begin position="29"/>
        <end position="39"/>
    </location>
</feature>